<sequence>MSNPSLPSTSLPATSNLPTSSLDRTAPAPVEHPVSGSPDSSMITVLMSSSPHSPSINSPNSASTPHIDLNSHIANIRVWMIWFIKMNSRRMARNRISYSSPATKSDFKFPYDWGPASCTLARIGSSITTPMCP</sequence>
<dbReference type="EMBL" id="JACEIK010005413">
    <property type="protein sequence ID" value="MCE0481440.1"/>
    <property type="molecule type" value="Genomic_DNA"/>
</dbReference>
<name>A0ABS8VM79_DATST</name>
<organism evidence="2 3">
    <name type="scientific">Datura stramonium</name>
    <name type="common">Jimsonweed</name>
    <name type="synonym">Common thornapple</name>
    <dbReference type="NCBI Taxonomy" id="4076"/>
    <lineage>
        <taxon>Eukaryota</taxon>
        <taxon>Viridiplantae</taxon>
        <taxon>Streptophyta</taxon>
        <taxon>Embryophyta</taxon>
        <taxon>Tracheophyta</taxon>
        <taxon>Spermatophyta</taxon>
        <taxon>Magnoliopsida</taxon>
        <taxon>eudicotyledons</taxon>
        <taxon>Gunneridae</taxon>
        <taxon>Pentapetalae</taxon>
        <taxon>asterids</taxon>
        <taxon>lamiids</taxon>
        <taxon>Solanales</taxon>
        <taxon>Solanaceae</taxon>
        <taxon>Solanoideae</taxon>
        <taxon>Datureae</taxon>
        <taxon>Datura</taxon>
    </lineage>
</organism>
<keyword evidence="3" id="KW-1185">Reference proteome</keyword>
<feature type="compositionally biased region" description="Polar residues" evidence="1">
    <location>
        <begin position="37"/>
        <end position="47"/>
    </location>
</feature>
<evidence type="ECO:0000313" key="3">
    <source>
        <dbReference type="Proteomes" id="UP000823775"/>
    </source>
</evidence>
<reference evidence="2 3" key="1">
    <citation type="journal article" date="2021" name="BMC Genomics">
        <title>Datura genome reveals duplications of psychoactive alkaloid biosynthetic genes and high mutation rate following tissue culture.</title>
        <authorList>
            <person name="Rajewski A."/>
            <person name="Carter-House D."/>
            <person name="Stajich J."/>
            <person name="Litt A."/>
        </authorList>
    </citation>
    <scope>NUCLEOTIDE SEQUENCE [LARGE SCALE GENOMIC DNA]</scope>
    <source>
        <strain evidence="2">AR-01</strain>
    </source>
</reference>
<protein>
    <submittedName>
        <fullName evidence="2">Uncharacterized protein</fullName>
    </submittedName>
</protein>
<comment type="caution">
    <text evidence="2">The sequence shown here is derived from an EMBL/GenBank/DDBJ whole genome shotgun (WGS) entry which is preliminary data.</text>
</comment>
<feature type="compositionally biased region" description="Low complexity" evidence="1">
    <location>
        <begin position="48"/>
        <end position="64"/>
    </location>
</feature>
<feature type="compositionally biased region" description="Low complexity" evidence="1">
    <location>
        <begin position="1"/>
        <end position="22"/>
    </location>
</feature>
<feature type="region of interest" description="Disordered" evidence="1">
    <location>
        <begin position="1"/>
        <end position="64"/>
    </location>
</feature>
<evidence type="ECO:0000256" key="1">
    <source>
        <dbReference type="SAM" id="MobiDB-lite"/>
    </source>
</evidence>
<dbReference type="Proteomes" id="UP000823775">
    <property type="component" value="Unassembled WGS sequence"/>
</dbReference>
<proteinExistence type="predicted"/>
<accession>A0ABS8VM79</accession>
<gene>
    <name evidence="2" type="ORF">HAX54_039208</name>
</gene>
<evidence type="ECO:0000313" key="2">
    <source>
        <dbReference type="EMBL" id="MCE0481440.1"/>
    </source>
</evidence>